<dbReference type="PANTHER" id="PTHR11802">
    <property type="entry name" value="SERINE PROTEASE FAMILY S10 SERINE CARBOXYPEPTIDASE"/>
    <property type="match status" value="1"/>
</dbReference>
<dbReference type="SUPFAM" id="SSF53474">
    <property type="entry name" value="alpha/beta-Hydrolases"/>
    <property type="match status" value="1"/>
</dbReference>
<dbReference type="Proteomes" id="UP001519460">
    <property type="component" value="Unassembled WGS sequence"/>
</dbReference>
<dbReference type="GO" id="GO:0004185">
    <property type="term" value="F:serine-type carboxypeptidase activity"/>
    <property type="evidence" value="ECO:0007669"/>
    <property type="project" value="UniProtKB-UniRule"/>
</dbReference>
<dbReference type="PROSITE" id="PS00131">
    <property type="entry name" value="CARBOXYPEPT_SER_SER"/>
    <property type="match status" value="1"/>
</dbReference>
<dbReference type="InterPro" id="IPR018202">
    <property type="entry name" value="Ser_caboxypep_ser_AS"/>
</dbReference>
<evidence type="ECO:0000313" key="6">
    <source>
        <dbReference type="EMBL" id="KAK7487199.1"/>
    </source>
</evidence>
<evidence type="ECO:0000256" key="4">
    <source>
        <dbReference type="ARBA" id="ARBA00022801"/>
    </source>
</evidence>
<dbReference type="EC" id="3.4.16.-" evidence="5"/>
<evidence type="ECO:0000256" key="1">
    <source>
        <dbReference type="ARBA" id="ARBA00009431"/>
    </source>
</evidence>
<dbReference type="InterPro" id="IPR029058">
    <property type="entry name" value="AB_hydrolase_fold"/>
</dbReference>
<organism evidence="6 7">
    <name type="scientific">Batillaria attramentaria</name>
    <dbReference type="NCBI Taxonomy" id="370345"/>
    <lineage>
        <taxon>Eukaryota</taxon>
        <taxon>Metazoa</taxon>
        <taxon>Spiralia</taxon>
        <taxon>Lophotrochozoa</taxon>
        <taxon>Mollusca</taxon>
        <taxon>Gastropoda</taxon>
        <taxon>Caenogastropoda</taxon>
        <taxon>Sorbeoconcha</taxon>
        <taxon>Cerithioidea</taxon>
        <taxon>Batillariidae</taxon>
        <taxon>Batillaria</taxon>
    </lineage>
</organism>
<dbReference type="InterPro" id="IPR001563">
    <property type="entry name" value="Peptidase_S10"/>
</dbReference>
<dbReference type="FunFam" id="3.40.50.1820:FF:000335">
    <property type="entry name" value="Carboxypeptidase"/>
    <property type="match status" value="1"/>
</dbReference>
<keyword evidence="3 5" id="KW-0645">Protease</keyword>
<gene>
    <name evidence="6" type="ORF">BaRGS_00021551</name>
</gene>
<dbReference type="PROSITE" id="PS00560">
    <property type="entry name" value="CARBOXYPEPT_SER_HIS"/>
    <property type="match status" value="1"/>
</dbReference>
<name>A0ABD0KJ44_9CAEN</name>
<sequence length="518" mass="57179">MMSTLCSITLIYSHETSAALTGFQLPWATILTRPRFGVRLHTGDAEREVAGSNRPVTDRPSQFTGEFRFLVNYGKPEQKIGGTEMMVRAARRLVGVVMVALFVSCTSSVFNHVSLEYTCRYLISVSSPSSQDEGFVSCVFLPVGLGICSTSRKLHYWFLESASNPKSDPVVLWMNGGPGCSSDLGLLTEHGPFRVEDDGANLMLNPFSWNTVANMLYLEAPAGVGYSYSDDGNYTTDDDQTAQDNHLALQDFFSKFPEFSQNEFFITGESYGGIYVPTLSALVVDDKKINFQGFAVGNGLSSAELNDDSLVYFTYYHGLIGETAWSMIVSACCDGDSDNCTFSKNAQTKGDCAESLAIVMQVAWAGGLNVYNLYGPCAGGAGTTGMRTKYDPIRQSLVTGNFGCNILKYKSTYKDVSPQYKKILKAGKRVLVYNGDIDMACNFLGDEWFVDRLQMPVVKERAEWYYQDEAQTKQVAGFSKQFKGITYVTVRGAGHMVPTDKPRPALEMFINFITNKPF</sequence>
<evidence type="ECO:0000256" key="3">
    <source>
        <dbReference type="ARBA" id="ARBA00022670"/>
    </source>
</evidence>
<comment type="similarity">
    <text evidence="1 5">Belongs to the peptidase S10 family.</text>
</comment>
<comment type="caution">
    <text evidence="6">The sequence shown here is derived from an EMBL/GenBank/DDBJ whole genome shotgun (WGS) entry which is preliminary data.</text>
</comment>
<keyword evidence="4 5" id="KW-0378">Hydrolase</keyword>
<keyword evidence="7" id="KW-1185">Reference proteome</keyword>
<keyword evidence="2 5" id="KW-0121">Carboxypeptidase</keyword>
<dbReference type="InterPro" id="IPR033124">
    <property type="entry name" value="Ser_caboxypep_his_AS"/>
</dbReference>
<protein>
    <recommendedName>
        <fullName evidence="5">Carboxypeptidase</fullName>
        <ecNumber evidence="5">3.4.16.-</ecNumber>
    </recommendedName>
</protein>
<evidence type="ECO:0000313" key="7">
    <source>
        <dbReference type="Proteomes" id="UP001519460"/>
    </source>
</evidence>
<dbReference type="PANTHER" id="PTHR11802:SF502">
    <property type="entry name" value="LYSOSOMAL PROTECTIVE PROTEIN"/>
    <property type="match status" value="1"/>
</dbReference>
<dbReference type="Gene3D" id="3.40.50.1820">
    <property type="entry name" value="alpha/beta hydrolase"/>
    <property type="match status" value="1"/>
</dbReference>
<dbReference type="PRINTS" id="PR00724">
    <property type="entry name" value="CRBOXYPTASEC"/>
</dbReference>
<reference evidence="6 7" key="1">
    <citation type="journal article" date="2023" name="Sci. Data">
        <title>Genome assembly of the Korean intertidal mud-creeper Batillaria attramentaria.</title>
        <authorList>
            <person name="Patra A.K."/>
            <person name="Ho P.T."/>
            <person name="Jun S."/>
            <person name="Lee S.J."/>
            <person name="Kim Y."/>
            <person name="Won Y.J."/>
        </authorList>
    </citation>
    <scope>NUCLEOTIDE SEQUENCE [LARGE SCALE GENOMIC DNA]</scope>
    <source>
        <strain evidence="6">Wonlab-2016</strain>
    </source>
</reference>
<dbReference type="GO" id="GO:1904715">
    <property type="term" value="P:negative regulation of chaperone-mediated autophagy"/>
    <property type="evidence" value="ECO:0007669"/>
    <property type="project" value="UniProtKB-ARBA"/>
</dbReference>
<dbReference type="GO" id="GO:0006508">
    <property type="term" value="P:proteolysis"/>
    <property type="evidence" value="ECO:0007669"/>
    <property type="project" value="UniProtKB-KW"/>
</dbReference>
<accession>A0ABD0KJ44</accession>
<evidence type="ECO:0000256" key="2">
    <source>
        <dbReference type="ARBA" id="ARBA00022645"/>
    </source>
</evidence>
<proteinExistence type="inferred from homology"/>
<dbReference type="Pfam" id="PF00450">
    <property type="entry name" value="Peptidase_S10"/>
    <property type="match status" value="2"/>
</dbReference>
<dbReference type="GO" id="GO:0031647">
    <property type="term" value="P:regulation of protein stability"/>
    <property type="evidence" value="ECO:0007669"/>
    <property type="project" value="UniProtKB-ARBA"/>
</dbReference>
<dbReference type="AlphaFoldDB" id="A0ABD0KJ44"/>
<evidence type="ECO:0000256" key="5">
    <source>
        <dbReference type="RuleBase" id="RU361156"/>
    </source>
</evidence>
<dbReference type="EMBL" id="JACVVK020000168">
    <property type="protein sequence ID" value="KAK7487199.1"/>
    <property type="molecule type" value="Genomic_DNA"/>
</dbReference>